<keyword evidence="2" id="KW-0472">Membrane</keyword>
<dbReference type="EMBL" id="ASWH01000002">
    <property type="protein sequence ID" value="EOW79602.1"/>
    <property type="molecule type" value="Genomic_DNA"/>
</dbReference>
<evidence type="ECO:0000256" key="2">
    <source>
        <dbReference type="SAM" id="Phobius"/>
    </source>
</evidence>
<feature type="compositionally biased region" description="Basic and acidic residues" evidence="1">
    <location>
        <begin position="45"/>
        <end position="54"/>
    </location>
</feature>
<protein>
    <submittedName>
        <fullName evidence="4">LPXTG-domain-containing protein cell wall anchor domain</fullName>
    </submittedName>
</protein>
<evidence type="ECO:0000256" key="3">
    <source>
        <dbReference type="SAM" id="SignalP"/>
    </source>
</evidence>
<dbReference type="Proteomes" id="UP000014160">
    <property type="component" value="Unassembled WGS sequence"/>
</dbReference>
<name>R2VLP0_9ENTE</name>
<dbReference type="OrthoDB" id="2194361at2"/>
<keyword evidence="7" id="KW-1185">Reference proteome</keyword>
<reference evidence="5 7" key="2">
    <citation type="submission" date="2013-03" db="EMBL/GenBank/DDBJ databases">
        <title>The Genome Sequence of Enterococcus gilvus ATCC BAA-350 (PacBio/Illumina hybrid assembly).</title>
        <authorList>
            <consortium name="The Broad Institute Genomics Platform"/>
            <consortium name="The Broad Institute Genome Sequencing Center for Infectious Disease"/>
            <person name="Earl A."/>
            <person name="Russ C."/>
            <person name="Gilmore M."/>
            <person name="Surin D."/>
            <person name="Walker B."/>
            <person name="Young S."/>
            <person name="Zeng Q."/>
            <person name="Gargeya S."/>
            <person name="Fitzgerald M."/>
            <person name="Haas B."/>
            <person name="Abouelleil A."/>
            <person name="Allen A.W."/>
            <person name="Alvarado L."/>
            <person name="Arachchi H.M."/>
            <person name="Berlin A.M."/>
            <person name="Chapman S.B."/>
            <person name="Gainer-Dewar J."/>
            <person name="Goldberg J."/>
            <person name="Griggs A."/>
            <person name="Gujja S."/>
            <person name="Hansen M."/>
            <person name="Howarth C."/>
            <person name="Imamovic A."/>
            <person name="Ireland A."/>
            <person name="Larimer J."/>
            <person name="McCowan C."/>
            <person name="Murphy C."/>
            <person name="Pearson M."/>
            <person name="Poon T.W."/>
            <person name="Priest M."/>
            <person name="Roberts A."/>
            <person name="Saif S."/>
            <person name="Shea T."/>
            <person name="Sisk P."/>
            <person name="Sykes S."/>
            <person name="Wortman J."/>
            <person name="Nusbaum C."/>
            <person name="Birren B."/>
        </authorList>
    </citation>
    <scope>NUCLEOTIDE SEQUENCE [LARGE SCALE GENOMIC DNA]</scope>
    <source>
        <strain evidence="5 7">ATCC BAA-350</strain>
    </source>
</reference>
<dbReference type="EMBL" id="AJDQ01000003">
    <property type="protein sequence ID" value="EOI58546.1"/>
    <property type="molecule type" value="Genomic_DNA"/>
</dbReference>
<evidence type="ECO:0000313" key="7">
    <source>
        <dbReference type="Proteomes" id="UP000014160"/>
    </source>
</evidence>
<feature type="region of interest" description="Disordered" evidence="1">
    <location>
        <begin position="45"/>
        <end position="79"/>
    </location>
</feature>
<sequence>MKRLAIKSLLLIVLLFTAVPAFAADAEYDSNGVTAFYGKYEYPKKPTKKEESQKEGGSAAIPEQGAQESGHSTTGYAGALPSYKGEGTIIPATGDTSNVVTSLIGVVLLAFVFFKLKEGENTETHTIR</sequence>
<feature type="chain" id="PRO_5004366491" evidence="3">
    <location>
        <begin position="24"/>
        <end position="128"/>
    </location>
</feature>
<dbReference type="RefSeq" id="WP_010779068.1">
    <property type="nucleotide sequence ID" value="NZ_ASWH01000002.1"/>
</dbReference>
<evidence type="ECO:0000256" key="1">
    <source>
        <dbReference type="SAM" id="MobiDB-lite"/>
    </source>
</evidence>
<dbReference type="NCBIfam" id="TIGR01167">
    <property type="entry name" value="LPXTG_anchor"/>
    <property type="match status" value="1"/>
</dbReference>
<comment type="caution">
    <text evidence="4">The sequence shown here is derived from an EMBL/GenBank/DDBJ whole genome shotgun (WGS) entry which is preliminary data.</text>
</comment>
<dbReference type="HOGENOM" id="CLU_2081129_0_0_9"/>
<evidence type="ECO:0000313" key="6">
    <source>
        <dbReference type="Proteomes" id="UP000013750"/>
    </source>
</evidence>
<organism evidence="4 6">
    <name type="scientific">Enterococcus gilvus ATCC BAA-350</name>
    <dbReference type="NCBI Taxonomy" id="1158614"/>
    <lineage>
        <taxon>Bacteria</taxon>
        <taxon>Bacillati</taxon>
        <taxon>Bacillota</taxon>
        <taxon>Bacilli</taxon>
        <taxon>Lactobacillales</taxon>
        <taxon>Enterococcaceae</taxon>
        <taxon>Enterococcus</taxon>
    </lineage>
</organism>
<evidence type="ECO:0000313" key="4">
    <source>
        <dbReference type="EMBL" id="EOI58546.1"/>
    </source>
</evidence>
<proteinExistence type="predicted"/>
<dbReference type="AlphaFoldDB" id="R2VLP0"/>
<keyword evidence="2" id="KW-0812">Transmembrane</keyword>
<dbReference type="PATRIC" id="fig|1158614.3.peg.638"/>
<gene>
    <name evidence="5" type="ORF">I592_03742</name>
    <name evidence="4" type="ORF">UKC_00619</name>
</gene>
<feature type="transmembrane region" description="Helical" evidence="2">
    <location>
        <begin position="99"/>
        <end position="116"/>
    </location>
</feature>
<feature type="compositionally biased region" description="Polar residues" evidence="1">
    <location>
        <begin position="66"/>
        <end position="75"/>
    </location>
</feature>
<keyword evidence="2" id="KW-1133">Transmembrane helix</keyword>
<dbReference type="Proteomes" id="UP000013750">
    <property type="component" value="Unassembled WGS sequence"/>
</dbReference>
<accession>R2VLP0</accession>
<keyword evidence="3" id="KW-0732">Signal</keyword>
<reference evidence="4 6" key="1">
    <citation type="submission" date="2013-02" db="EMBL/GenBank/DDBJ databases">
        <title>The Genome Sequence of Enterococcus gilvus ATCC BAA-350.</title>
        <authorList>
            <consortium name="The Broad Institute Genome Sequencing Platform"/>
            <consortium name="The Broad Institute Genome Sequencing Center for Infectious Disease"/>
            <person name="Earl A.M."/>
            <person name="Gilmore M.S."/>
            <person name="Lebreton F."/>
            <person name="Walker B."/>
            <person name="Young S.K."/>
            <person name="Zeng Q."/>
            <person name="Gargeya S."/>
            <person name="Fitzgerald M."/>
            <person name="Haas B."/>
            <person name="Abouelleil A."/>
            <person name="Alvarado L."/>
            <person name="Arachchi H.M."/>
            <person name="Berlin A.M."/>
            <person name="Chapman S.B."/>
            <person name="Dewar J."/>
            <person name="Goldberg J."/>
            <person name="Griggs A."/>
            <person name="Gujja S."/>
            <person name="Hansen M."/>
            <person name="Howarth C."/>
            <person name="Imamovic A."/>
            <person name="Larimer J."/>
            <person name="McCowan C."/>
            <person name="Murphy C."/>
            <person name="Neiman D."/>
            <person name="Pearson M."/>
            <person name="Priest M."/>
            <person name="Roberts A."/>
            <person name="Saif S."/>
            <person name="Shea T."/>
            <person name="Sisk P."/>
            <person name="Sykes S."/>
            <person name="Wortman J."/>
            <person name="Nusbaum C."/>
            <person name="Birren B."/>
        </authorList>
    </citation>
    <scope>NUCLEOTIDE SEQUENCE [LARGE SCALE GENOMIC DNA]</scope>
    <source>
        <strain evidence="4 6">ATCC BAA-350</strain>
    </source>
</reference>
<feature type="signal peptide" evidence="3">
    <location>
        <begin position="1"/>
        <end position="23"/>
    </location>
</feature>
<evidence type="ECO:0000313" key="5">
    <source>
        <dbReference type="EMBL" id="EOW79602.1"/>
    </source>
</evidence>
<dbReference type="eggNOG" id="ENOG5032F94">
    <property type="taxonomic scope" value="Bacteria"/>
</dbReference>